<dbReference type="HOGENOM" id="CLU_001570_5_7_1"/>
<sequence>MSHINSLDYEIFSAVRLWEESIVRKLTIVKLKFLENGKVLDLLDLLLKTVGSCFIWTMFCLAKYQLIQDRLRKEVKEKINSTPKSNTWEAISSMKFLDCVIKESLRLYPPAPAVERESIVDDVIGDYYIPKGTKLFLCLAVTHRLEKFWKDPLTFNPDRFMEEKNYDNFTFSPFGLGSSSCIGKKLALIEVKVIFTILVSAFRFEILPESEDVKLARYTVLQPDRDIFVKISPI</sequence>
<dbReference type="EMBL" id="DS985242">
    <property type="protein sequence ID" value="EDV28025.1"/>
    <property type="molecule type" value="Genomic_DNA"/>
</dbReference>
<keyword evidence="2 7" id="KW-0349">Heme</keyword>
<dbReference type="Proteomes" id="UP000009022">
    <property type="component" value="Unassembled WGS sequence"/>
</dbReference>
<dbReference type="Gene3D" id="1.10.630.10">
    <property type="entry name" value="Cytochrome P450"/>
    <property type="match status" value="1"/>
</dbReference>
<keyword evidence="3 7" id="KW-0479">Metal-binding</keyword>
<dbReference type="eggNOG" id="KOG0157">
    <property type="taxonomic scope" value="Eukaryota"/>
</dbReference>
<keyword evidence="4" id="KW-0560">Oxidoreductase</keyword>
<dbReference type="Pfam" id="PF00067">
    <property type="entry name" value="p450"/>
    <property type="match status" value="1"/>
</dbReference>
<keyword evidence="6" id="KW-0503">Monooxygenase</keyword>
<dbReference type="KEGG" id="tad:TRIADDRAFT_53176"/>
<keyword evidence="9" id="KW-1185">Reference proteome</keyword>
<dbReference type="CTD" id="6750509"/>
<dbReference type="GeneID" id="6750509"/>
<dbReference type="RefSeq" id="XP_002109859.1">
    <property type="nucleotide sequence ID" value="XM_002109823.1"/>
</dbReference>
<dbReference type="PANTHER" id="PTHR24291">
    <property type="entry name" value="CYTOCHROME P450 FAMILY 4"/>
    <property type="match status" value="1"/>
</dbReference>
<dbReference type="SUPFAM" id="SSF48264">
    <property type="entry name" value="Cytochrome P450"/>
    <property type="match status" value="1"/>
</dbReference>
<evidence type="ECO:0000313" key="9">
    <source>
        <dbReference type="Proteomes" id="UP000009022"/>
    </source>
</evidence>
<name>B3RNI3_TRIAD</name>
<dbReference type="PhylomeDB" id="B3RNI3"/>
<dbReference type="OrthoDB" id="1470350at2759"/>
<evidence type="ECO:0000256" key="7">
    <source>
        <dbReference type="PIRSR" id="PIRSR602401-1"/>
    </source>
</evidence>
<evidence type="ECO:0000256" key="5">
    <source>
        <dbReference type="ARBA" id="ARBA00023004"/>
    </source>
</evidence>
<protein>
    <recommendedName>
        <fullName evidence="10">Cytochrome P450</fullName>
    </recommendedName>
</protein>
<dbReference type="PANTHER" id="PTHR24291:SF50">
    <property type="entry name" value="BIFUNCTIONAL ALBAFLAVENONE MONOOXYGENASE_TERPENE SYNTHASE"/>
    <property type="match status" value="1"/>
</dbReference>
<evidence type="ECO:0000256" key="4">
    <source>
        <dbReference type="ARBA" id="ARBA00023002"/>
    </source>
</evidence>
<dbReference type="PRINTS" id="PR00463">
    <property type="entry name" value="EP450I"/>
</dbReference>
<dbReference type="GO" id="GO:0005506">
    <property type="term" value="F:iron ion binding"/>
    <property type="evidence" value="ECO:0007669"/>
    <property type="project" value="InterPro"/>
</dbReference>
<dbReference type="GO" id="GO:0020037">
    <property type="term" value="F:heme binding"/>
    <property type="evidence" value="ECO:0007669"/>
    <property type="project" value="InterPro"/>
</dbReference>
<evidence type="ECO:0000313" key="8">
    <source>
        <dbReference type="EMBL" id="EDV28025.1"/>
    </source>
</evidence>
<dbReference type="InterPro" id="IPR036396">
    <property type="entry name" value="Cyt_P450_sf"/>
</dbReference>
<gene>
    <name evidence="8" type="ORF">TRIADDRAFT_53176</name>
</gene>
<feature type="binding site" description="axial binding residue" evidence="7">
    <location>
        <position position="181"/>
    </location>
    <ligand>
        <name>heme</name>
        <dbReference type="ChEBI" id="CHEBI:30413"/>
    </ligand>
    <ligandPart>
        <name>Fe</name>
        <dbReference type="ChEBI" id="CHEBI:18248"/>
    </ligandPart>
</feature>
<accession>B3RNI3</accession>
<organism evidence="8 9">
    <name type="scientific">Trichoplax adhaerens</name>
    <name type="common">Trichoplax reptans</name>
    <dbReference type="NCBI Taxonomy" id="10228"/>
    <lineage>
        <taxon>Eukaryota</taxon>
        <taxon>Metazoa</taxon>
        <taxon>Placozoa</taxon>
        <taxon>Uniplacotomia</taxon>
        <taxon>Trichoplacea</taxon>
        <taxon>Trichoplacidae</taxon>
        <taxon>Trichoplax</taxon>
    </lineage>
</organism>
<comment type="similarity">
    <text evidence="1">Belongs to the cytochrome P450 family.</text>
</comment>
<evidence type="ECO:0008006" key="10">
    <source>
        <dbReference type="Google" id="ProtNLM"/>
    </source>
</evidence>
<evidence type="ECO:0000256" key="6">
    <source>
        <dbReference type="ARBA" id="ARBA00023033"/>
    </source>
</evidence>
<reference evidence="8 9" key="1">
    <citation type="journal article" date="2008" name="Nature">
        <title>The Trichoplax genome and the nature of placozoans.</title>
        <authorList>
            <person name="Srivastava M."/>
            <person name="Begovic E."/>
            <person name="Chapman J."/>
            <person name="Putnam N.H."/>
            <person name="Hellsten U."/>
            <person name="Kawashima T."/>
            <person name="Kuo A."/>
            <person name="Mitros T."/>
            <person name="Salamov A."/>
            <person name="Carpenter M.L."/>
            <person name="Signorovitch A.Y."/>
            <person name="Moreno M.A."/>
            <person name="Kamm K."/>
            <person name="Grimwood J."/>
            <person name="Schmutz J."/>
            <person name="Shapiro H."/>
            <person name="Grigoriev I.V."/>
            <person name="Buss L.W."/>
            <person name="Schierwater B."/>
            <person name="Dellaporta S.L."/>
            <person name="Rokhsar D.S."/>
        </authorList>
    </citation>
    <scope>NUCLEOTIDE SEQUENCE [LARGE SCALE GENOMIC DNA]</scope>
    <source>
        <strain evidence="8 9">Grell-BS-1999</strain>
    </source>
</reference>
<dbReference type="OMA" id="WEESIVR"/>
<comment type="cofactor">
    <cofactor evidence="7">
        <name>heme</name>
        <dbReference type="ChEBI" id="CHEBI:30413"/>
    </cofactor>
</comment>
<dbReference type="InterPro" id="IPR050196">
    <property type="entry name" value="Cytochrome_P450_Monoox"/>
</dbReference>
<dbReference type="GO" id="GO:0016705">
    <property type="term" value="F:oxidoreductase activity, acting on paired donors, with incorporation or reduction of molecular oxygen"/>
    <property type="evidence" value="ECO:0007669"/>
    <property type="project" value="InterPro"/>
</dbReference>
<evidence type="ECO:0000256" key="2">
    <source>
        <dbReference type="ARBA" id="ARBA00022617"/>
    </source>
</evidence>
<dbReference type="PRINTS" id="PR00385">
    <property type="entry name" value="P450"/>
</dbReference>
<proteinExistence type="inferred from homology"/>
<evidence type="ECO:0000256" key="1">
    <source>
        <dbReference type="ARBA" id="ARBA00010617"/>
    </source>
</evidence>
<dbReference type="InterPro" id="IPR001128">
    <property type="entry name" value="Cyt_P450"/>
</dbReference>
<evidence type="ECO:0000256" key="3">
    <source>
        <dbReference type="ARBA" id="ARBA00022723"/>
    </source>
</evidence>
<dbReference type="AlphaFoldDB" id="B3RNI3"/>
<dbReference type="GO" id="GO:0004497">
    <property type="term" value="F:monooxygenase activity"/>
    <property type="evidence" value="ECO:0007669"/>
    <property type="project" value="UniProtKB-KW"/>
</dbReference>
<dbReference type="InParanoid" id="B3RNI3"/>
<dbReference type="InterPro" id="IPR002401">
    <property type="entry name" value="Cyt_P450_E_grp-I"/>
</dbReference>
<keyword evidence="5 7" id="KW-0408">Iron</keyword>